<proteinExistence type="predicted"/>
<evidence type="ECO:0000313" key="2">
    <source>
        <dbReference type="Proteomes" id="UP000019183"/>
    </source>
</evidence>
<accession>W1DF15</accession>
<dbReference type="AlphaFoldDB" id="W1DF15"/>
<sequence length="44" mass="4644">MRGKSVNGLTGKMLMSVTTENAPVQGQTTLQENRAGEGVLRLAV</sequence>
<dbReference type="Proteomes" id="UP000019183">
    <property type="component" value="Unassembled WGS sequence"/>
</dbReference>
<evidence type="ECO:0000313" key="1">
    <source>
        <dbReference type="EMBL" id="CDL07372.1"/>
    </source>
</evidence>
<name>W1DF15_KLEPN</name>
<comment type="caution">
    <text evidence="1">The sequence shown here is derived from an EMBL/GenBank/DDBJ whole genome shotgun (WGS) entry which is preliminary data.</text>
</comment>
<organism evidence="1 2">
    <name type="scientific">Klebsiella pneumoniae IS43</name>
    <dbReference type="NCBI Taxonomy" id="1432552"/>
    <lineage>
        <taxon>Bacteria</taxon>
        <taxon>Pseudomonadati</taxon>
        <taxon>Pseudomonadota</taxon>
        <taxon>Gammaproteobacteria</taxon>
        <taxon>Enterobacterales</taxon>
        <taxon>Enterobacteriaceae</taxon>
        <taxon>Klebsiella/Raoultella group</taxon>
        <taxon>Klebsiella</taxon>
        <taxon>Klebsiella pneumoniae complex</taxon>
    </lineage>
</organism>
<reference evidence="1" key="1">
    <citation type="submission" date="2013-10" db="EMBL/GenBank/DDBJ databases">
        <title>Antibiotic resistance diversity of beta-lactamase producers in the General Hospital Vienna.</title>
        <authorList>
            <person name="Barisic I."/>
            <person name="Mitteregger D."/>
            <person name="Hirschl A.M."/>
            <person name="Noehammer C."/>
            <person name="Wiesinger-Mayr H."/>
        </authorList>
    </citation>
    <scope>NUCLEOTIDE SEQUENCE [LARGE SCALE GENOMIC DNA]</scope>
    <source>
        <strain evidence="1">IS43</strain>
    </source>
</reference>
<dbReference type="EMBL" id="CBWK010000027">
    <property type="protein sequence ID" value="CDL07372.1"/>
    <property type="molecule type" value="Genomic_DNA"/>
</dbReference>
<keyword evidence="2" id="KW-1185">Reference proteome</keyword>
<protein>
    <submittedName>
        <fullName evidence="1">Uncharacterized protein ImpC</fullName>
    </submittedName>
</protein>